<feature type="transmembrane region" description="Helical" evidence="1">
    <location>
        <begin position="197"/>
        <end position="220"/>
    </location>
</feature>
<evidence type="ECO:0000313" key="2">
    <source>
        <dbReference type="EMBL" id="OGK00469.1"/>
    </source>
</evidence>
<feature type="transmembrane region" description="Helical" evidence="1">
    <location>
        <begin position="227"/>
        <end position="247"/>
    </location>
</feature>
<gene>
    <name evidence="2" type="ORF">A2519_10700</name>
</gene>
<dbReference type="EMBL" id="MFYX01000146">
    <property type="protein sequence ID" value="OGK00469.1"/>
    <property type="molecule type" value="Genomic_DNA"/>
</dbReference>
<evidence type="ECO:0000313" key="3">
    <source>
        <dbReference type="Proteomes" id="UP000179243"/>
    </source>
</evidence>
<keyword evidence="1" id="KW-1133">Transmembrane helix</keyword>
<organism evidence="2 3">
    <name type="scientific">Candidatus Raymondbacteria bacterium RIFOXYD12_FULL_49_13</name>
    <dbReference type="NCBI Taxonomy" id="1817890"/>
    <lineage>
        <taxon>Bacteria</taxon>
        <taxon>Raymondiibacteriota</taxon>
    </lineage>
</organism>
<feature type="transmembrane region" description="Helical" evidence="1">
    <location>
        <begin position="31"/>
        <end position="49"/>
    </location>
</feature>
<proteinExistence type="predicted"/>
<evidence type="ECO:0000256" key="1">
    <source>
        <dbReference type="SAM" id="Phobius"/>
    </source>
</evidence>
<dbReference type="Proteomes" id="UP000179243">
    <property type="component" value="Unassembled WGS sequence"/>
</dbReference>
<dbReference type="AlphaFoldDB" id="A0A1F7F1D7"/>
<feature type="transmembrane region" description="Helical" evidence="1">
    <location>
        <begin position="70"/>
        <end position="96"/>
    </location>
</feature>
<comment type="caution">
    <text evidence="2">The sequence shown here is derived from an EMBL/GenBank/DDBJ whole genome shotgun (WGS) entry which is preliminary data.</text>
</comment>
<name>A0A1F7F1D7_UNCRA</name>
<dbReference type="Gene3D" id="1.10.1760.20">
    <property type="match status" value="1"/>
</dbReference>
<reference evidence="2 3" key="1">
    <citation type="journal article" date="2016" name="Nat. Commun.">
        <title>Thousands of microbial genomes shed light on interconnected biogeochemical processes in an aquifer system.</title>
        <authorList>
            <person name="Anantharaman K."/>
            <person name="Brown C.T."/>
            <person name="Hug L.A."/>
            <person name="Sharon I."/>
            <person name="Castelle C.J."/>
            <person name="Probst A.J."/>
            <person name="Thomas B.C."/>
            <person name="Singh A."/>
            <person name="Wilkins M.J."/>
            <person name="Karaoz U."/>
            <person name="Brodie E.L."/>
            <person name="Williams K.H."/>
            <person name="Hubbard S.S."/>
            <person name="Banfield J.F."/>
        </authorList>
    </citation>
    <scope>NUCLEOTIDE SEQUENCE [LARGE SCALE GENOMIC DNA]</scope>
</reference>
<feature type="transmembrane region" description="Helical" evidence="1">
    <location>
        <begin position="139"/>
        <end position="158"/>
    </location>
</feature>
<evidence type="ECO:0008006" key="4">
    <source>
        <dbReference type="Google" id="ProtNLM"/>
    </source>
</evidence>
<protein>
    <recommendedName>
        <fullName evidence="4">Heptaprenyl diphosphate synthase</fullName>
    </recommendedName>
</protein>
<feature type="transmembrane region" description="Helical" evidence="1">
    <location>
        <begin position="102"/>
        <end position="127"/>
    </location>
</feature>
<dbReference type="InterPro" id="IPR010898">
    <property type="entry name" value="Hpre_diP_synth_I"/>
</dbReference>
<dbReference type="Pfam" id="PF07456">
    <property type="entry name" value="Hpre_diP_synt_I"/>
    <property type="match status" value="1"/>
</dbReference>
<accession>A0A1F7F1D7</accession>
<keyword evidence="1" id="KW-0472">Membrane</keyword>
<sequence length="359" mass="39676">MKTRRLSLLLALAVAANILELFIPSPPFLPWLKIGIANAFTMAAIRMYGPWAGIQMTVLRTFISGFISGIPATSLLIGGSGGVFSALVMGCLWHFFGSSGLLSLIGLGIAGSFSHTMAQLCVVYALFIKNAYIFWQIPILGPVSAATGTLTGILALYTCQFLENHEVPEADPFPGVHHAYSIRPLIKLFILVLGTGVFFWVSLLKIFVLSSLFLCIVLFFQRRSRTLALSLRFVPLFLLTFALNVFSEPGHFYTTIPFITHEGVYKSSFLMCRTLSIMLLSFALFTRQDCELLFTSIMRAVPSLSHSMEVALRGTAALPSVISILKDFYLRSPRKGFIMRIRYFREGFAGALADVLKIV</sequence>
<keyword evidence="1" id="KW-0812">Transmembrane</keyword>